<dbReference type="SUPFAM" id="SSF53098">
    <property type="entry name" value="Ribonuclease H-like"/>
    <property type="match status" value="1"/>
</dbReference>
<reference evidence="12 13" key="1">
    <citation type="submission" date="2024-05" db="EMBL/GenBank/DDBJ databases">
        <title>Haplotype-resolved chromosome-level genome assembly of Huyou (Citrus changshanensis).</title>
        <authorList>
            <person name="Miao C."/>
            <person name="Chen W."/>
            <person name="Wu Y."/>
            <person name="Wang L."/>
            <person name="Zhao S."/>
            <person name="Grierson D."/>
            <person name="Xu C."/>
            <person name="Chen K."/>
        </authorList>
    </citation>
    <scope>NUCLEOTIDE SEQUENCE [LARGE SCALE GENOMIC DNA]</scope>
    <source>
        <strain evidence="12">01-14</strain>
        <tissue evidence="12">Leaf</tissue>
    </source>
</reference>
<keyword evidence="9" id="KW-0812">Transmembrane</keyword>
<dbReference type="InterPro" id="IPR036869">
    <property type="entry name" value="J_dom_sf"/>
</dbReference>
<dbReference type="GO" id="GO:0046983">
    <property type="term" value="F:protein dimerization activity"/>
    <property type="evidence" value="ECO:0007669"/>
    <property type="project" value="InterPro"/>
</dbReference>
<dbReference type="InterPro" id="IPR007021">
    <property type="entry name" value="DUF659"/>
</dbReference>
<comment type="subcellular location">
    <subcellularLocation>
        <location evidence="1">Nucleus</location>
    </subcellularLocation>
</comment>
<dbReference type="InterPro" id="IPR008906">
    <property type="entry name" value="HATC_C_dom"/>
</dbReference>
<keyword evidence="9" id="KW-0472">Membrane</keyword>
<dbReference type="Gene3D" id="1.10.287.110">
    <property type="entry name" value="DnaJ domain"/>
    <property type="match status" value="1"/>
</dbReference>
<evidence type="ECO:0000256" key="7">
    <source>
        <dbReference type="PROSITE-ProRule" id="PRU00027"/>
    </source>
</evidence>
<feature type="region of interest" description="Disordered" evidence="8">
    <location>
        <begin position="163"/>
        <end position="186"/>
    </location>
</feature>
<keyword evidence="9" id="KW-1133">Transmembrane helix</keyword>
<evidence type="ECO:0000259" key="10">
    <source>
        <dbReference type="PROSITE" id="PS50076"/>
    </source>
</evidence>
<evidence type="ECO:0000256" key="5">
    <source>
        <dbReference type="ARBA" id="ARBA00023125"/>
    </source>
</evidence>
<dbReference type="PROSITE" id="PS50076">
    <property type="entry name" value="DNAJ_2"/>
    <property type="match status" value="1"/>
</dbReference>
<dbReference type="GO" id="GO:0008270">
    <property type="term" value="F:zinc ion binding"/>
    <property type="evidence" value="ECO:0007669"/>
    <property type="project" value="UniProtKB-KW"/>
</dbReference>
<evidence type="ECO:0000256" key="1">
    <source>
        <dbReference type="ARBA" id="ARBA00004123"/>
    </source>
</evidence>
<evidence type="ECO:0000256" key="4">
    <source>
        <dbReference type="ARBA" id="ARBA00022833"/>
    </source>
</evidence>
<dbReference type="EMBL" id="JBCGBO010000005">
    <property type="protein sequence ID" value="KAK9202048.1"/>
    <property type="molecule type" value="Genomic_DNA"/>
</dbReference>
<feature type="compositionally biased region" description="Polar residues" evidence="8">
    <location>
        <begin position="173"/>
        <end position="185"/>
    </location>
</feature>
<dbReference type="PROSITE" id="PS50808">
    <property type="entry name" value="ZF_BED"/>
    <property type="match status" value="2"/>
</dbReference>
<evidence type="ECO:0000256" key="9">
    <source>
        <dbReference type="SAM" id="Phobius"/>
    </source>
</evidence>
<proteinExistence type="predicted"/>
<feature type="domain" description="J" evidence="10">
    <location>
        <begin position="5"/>
        <end position="72"/>
    </location>
</feature>
<evidence type="ECO:0000259" key="11">
    <source>
        <dbReference type="PROSITE" id="PS50808"/>
    </source>
</evidence>
<keyword evidence="13" id="KW-1185">Reference proteome</keyword>
<keyword evidence="4" id="KW-0862">Zinc</keyword>
<dbReference type="SUPFAM" id="SSF46565">
    <property type="entry name" value="Chaperone J-domain"/>
    <property type="match status" value="1"/>
</dbReference>
<dbReference type="Pfam" id="PF00226">
    <property type="entry name" value="DnaJ"/>
    <property type="match status" value="1"/>
</dbReference>
<accession>A0AAP0MDF7</accession>
<evidence type="ECO:0000313" key="13">
    <source>
        <dbReference type="Proteomes" id="UP001428341"/>
    </source>
</evidence>
<keyword evidence="2" id="KW-0479">Metal-binding</keyword>
<feature type="region of interest" description="Disordered" evidence="8">
    <location>
        <begin position="341"/>
        <end position="361"/>
    </location>
</feature>
<dbReference type="PANTHER" id="PTHR32166">
    <property type="entry name" value="OSJNBA0013A04.12 PROTEIN"/>
    <property type="match status" value="1"/>
</dbReference>
<feature type="transmembrane region" description="Helical" evidence="9">
    <location>
        <begin position="1045"/>
        <end position="1066"/>
    </location>
</feature>
<sequence>MQGDEARVLLGFPPNSRPNASQVKAAYKRKVWECHPDLFPVGRKTDAESKFKLISEAYTYLLSDRASFDSFEEYIQGSSVFVGAYDKMAPLRSTGYVDPGWEHGIAQDERKKKVKCNYCGKIVSGGIFRLKQHLARMSGEVTHCEKVPDDVCLNMRKNLEGCRSGRKRRQSENEQASLSFHSSDYNDTEDALTGYKHRGKKVMGDKNLVIRFAPLRSLGYVDPGWEHCVAQDEKKKRVKCNYCEKIISGGINRFKQHLARIPGEVAYCDKAPEDVYLKIKENMKWHRTGRRHRKPDTKEISAFYMQSDNEDEEEEDDNRFLQCVTKDIVAVDDKVSDTEVRYNVKGRSPSSSGNGTEPPVRRSRLDSVFLKSLKSQTSPYYGHVKAKTGIEKKTRKEVISAICKFFYHAGIPSNAANSPYFHKMLELVGQYGQGLQGPSSRLISGRFLQDEIATIKENLAEVKASWSITGCSVMADCWNDVQGRTLINFLVSCPRGLYFISSIDTTDSIEDAANIFKLLDKVVEEIGEENVVQVITKNTASFKAAGKMLEEKRRNLFWTPCAVDCIDRMLDDILNIRWKEFTKGQELLRPATTKFATSFNSLQSLLDQRIGLKRLFQSNKWLSSRFAKSDEGKEMEKIVLNLTFWKKMQYVKKSLGPIVQVLQKIDSTESRSISFLYNDMYRAKLAIKAIHGDDARKYGPFWSVIDSQWNSLFHHPLHVAAYFLNPSYRYRPDFIMHPEIIRGLNECIVRLEVDNGKRISASMQIPDFVSARADFGTDLAISTRSELDPAAWWQQHGISCLELQRIAIRILSQTCSSVGCEHTWSTYDQVHSRRRNCLSRKRWNDLTYVHYNLRLRECQLGRKSDDAISFDNAMLESILDDWLVESERQTIQEDEEILYNGMEPFYGDEIDENENEERRSAEMVALAGLVEPLEVNPAAGGVTTDDDDIRIMSSEDQHILPIVLKLILSCPYFLRVMVAKDNTTCNAYICMPIYISEREREVSWLECKRKWSSLRCNIISWLATSVRVVRTGVPMASGGRRNHPLIGIPFLFIILGTVGLGGFNAARAYKKQKQAYPSHNPFLP</sequence>
<feature type="domain" description="BED-type" evidence="11">
    <location>
        <begin position="219"/>
        <end position="275"/>
    </location>
</feature>
<dbReference type="InterPro" id="IPR003656">
    <property type="entry name" value="Znf_BED"/>
</dbReference>
<evidence type="ECO:0000313" key="12">
    <source>
        <dbReference type="EMBL" id="KAK9202048.1"/>
    </source>
</evidence>
<dbReference type="CDD" id="cd06257">
    <property type="entry name" value="DnaJ"/>
    <property type="match status" value="1"/>
</dbReference>
<dbReference type="Proteomes" id="UP001428341">
    <property type="component" value="Unassembled WGS sequence"/>
</dbReference>
<dbReference type="Pfam" id="PF04937">
    <property type="entry name" value="DUF659"/>
    <property type="match status" value="1"/>
</dbReference>
<protein>
    <submittedName>
        <fullName evidence="12">Uncharacterized protein</fullName>
    </submittedName>
</protein>
<dbReference type="PANTHER" id="PTHR32166:SF108">
    <property type="entry name" value="BED-TYPE DOMAIN-CONTAINING PROTEIN"/>
    <property type="match status" value="1"/>
</dbReference>
<dbReference type="Pfam" id="PF05699">
    <property type="entry name" value="Dimer_Tnp_hAT"/>
    <property type="match status" value="1"/>
</dbReference>
<comment type="caution">
    <text evidence="12">The sequence shown here is derived from an EMBL/GenBank/DDBJ whole genome shotgun (WGS) entry which is preliminary data.</text>
</comment>
<dbReference type="InterPro" id="IPR012337">
    <property type="entry name" value="RNaseH-like_sf"/>
</dbReference>
<dbReference type="InterPro" id="IPR001623">
    <property type="entry name" value="DnaJ_domain"/>
</dbReference>
<evidence type="ECO:0000256" key="2">
    <source>
        <dbReference type="ARBA" id="ARBA00022723"/>
    </source>
</evidence>
<dbReference type="SMART" id="SM00271">
    <property type="entry name" value="DnaJ"/>
    <property type="match status" value="1"/>
</dbReference>
<keyword evidence="6" id="KW-0539">Nucleus</keyword>
<organism evidence="12 13">
    <name type="scientific">Citrus x changshan-huyou</name>
    <dbReference type="NCBI Taxonomy" id="2935761"/>
    <lineage>
        <taxon>Eukaryota</taxon>
        <taxon>Viridiplantae</taxon>
        <taxon>Streptophyta</taxon>
        <taxon>Embryophyta</taxon>
        <taxon>Tracheophyta</taxon>
        <taxon>Spermatophyta</taxon>
        <taxon>Magnoliopsida</taxon>
        <taxon>eudicotyledons</taxon>
        <taxon>Gunneridae</taxon>
        <taxon>Pentapetalae</taxon>
        <taxon>rosids</taxon>
        <taxon>malvids</taxon>
        <taxon>Sapindales</taxon>
        <taxon>Rutaceae</taxon>
        <taxon>Aurantioideae</taxon>
        <taxon>Citrus</taxon>
    </lineage>
</organism>
<dbReference type="GO" id="GO:0003677">
    <property type="term" value="F:DNA binding"/>
    <property type="evidence" value="ECO:0007669"/>
    <property type="project" value="UniProtKB-KW"/>
</dbReference>
<dbReference type="AlphaFoldDB" id="A0AAP0MDF7"/>
<gene>
    <name evidence="12" type="ORF">WN944_017257</name>
</gene>
<keyword evidence="5" id="KW-0238">DNA-binding</keyword>
<keyword evidence="3 7" id="KW-0863">Zinc-finger</keyword>
<evidence type="ECO:0000256" key="8">
    <source>
        <dbReference type="SAM" id="MobiDB-lite"/>
    </source>
</evidence>
<dbReference type="GO" id="GO:0005634">
    <property type="term" value="C:nucleus"/>
    <property type="evidence" value="ECO:0007669"/>
    <property type="project" value="UniProtKB-SubCell"/>
</dbReference>
<name>A0AAP0MDF7_9ROSI</name>
<dbReference type="Pfam" id="PF02892">
    <property type="entry name" value="zf-BED"/>
    <property type="match status" value="2"/>
</dbReference>
<evidence type="ECO:0000256" key="6">
    <source>
        <dbReference type="ARBA" id="ARBA00023242"/>
    </source>
</evidence>
<evidence type="ECO:0000256" key="3">
    <source>
        <dbReference type="ARBA" id="ARBA00022771"/>
    </source>
</evidence>
<feature type="domain" description="BED-type" evidence="11">
    <location>
        <begin position="95"/>
        <end position="151"/>
    </location>
</feature>